<accession>A0A6G8MZ00</accession>
<keyword evidence="2" id="KW-1185">Reference proteome</keyword>
<sequence>MQPEQLVLRGTIHDTKSRKFKNIWVEGGFTLFVPLWRYDLLDLGEIEVPEYRIEASELLSRIEDYYKQPVSLAFLDAIERRDPTAEEELEEYREQLLQGKRVTIGDLVRGLMFMEGIGTGGQGGYQLLLGS</sequence>
<proteinExistence type="predicted"/>
<protein>
    <submittedName>
        <fullName evidence="1">Uncharacterized protein</fullName>
    </submittedName>
</protein>
<evidence type="ECO:0000313" key="2">
    <source>
        <dbReference type="Proteomes" id="UP001224087"/>
    </source>
</evidence>
<reference evidence="1" key="1">
    <citation type="submission" date="2019-12" db="EMBL/GenBank/DDBJ databases">
        <title>The DNA Methylation Landscape of Giant Viruses.</title>
        <authorList>
            <person name="Jeudy S."/>
            <person name="Rigou S."/>
            <person name="Alempic J.-M."/>
            <person name="Claverie J.-M."/>
            <person name="Abergel C."/>
            <person name="Legendre M."/>
        </authorList>
    </citation>
    <scope>NUCLEOTIDE SEQUENCE</scope>
    <source>
        <strain evidence="1">P4</strain>
    </source>
</reference>
<evidence type="ECO:0000313" key="1">
    <source>
        <dbReference type="EMBL" id="QIN54454.1"/>
    </source>
</evidence>
<gene>
    <name evidence="1" type="primary">ck329</name>
</gene>
<dbReference type="EMBL" id="MN873693">
    <property type="protein sequence ID" value="QIN54454.1"/>
    <property type="molecule type" value="Genomic_DNA"/>
</dbReference>
<name>A0A6G8MZ00_9VIRU</name>
<dbReference type="Proteomes" id="UP001224087">
    <property type="component" value="Segment"/>
</dbReference>
<organism evidence="1 2">
    <name type="scientific">Cedratvirus kamchatka</name>
    <dbReference type="NCBI Taxonomy" id="2716914"/>
    <lineage>
        <taxon>Viruses</taxon>
        <taxon>Pithoviruses</taxon>
        <taxon>Orthocedratvirinae</taxon>
        <taxon>Alphacedratvirus</taxon>
        <taxon>Alphacedratvirus rossiense</taxon>
    </lineage>
</organism>